<dbReference type="InterPro" id="IPR035985">
    <property type="entry name" value="Ubiquitin-activating_enz"/>
</dbReference>
<dbReference type="SUPFAM" id="SSF69572">
    <property type="entry name" value="Activating enzymes of the ubiquitin-like proteins"/>
    <property type="match status" value="2"/>
</dbReference>
<feature type="active site" description="Glycyl thioester intermediate" evidence="9">
    <location>
        <position position="637"/>
    </location>
</feature>
<dbReference type="Gene3D" id="3.40.50.12550">
    <property type="entry name" value="Ubiquitin-activating enzyme E1, inactive adenylation domain, subdomain 2"/>
    <property type="match status" value="1"/>
</dbReference>
<evidence type="ECO:0000313" key="13">
    <source>
        <dbReference type="EMBL" id="PRW20688.1"/>
    </source>
</evidence>
<dbReference type="Pfam" id="PF00899">
    <property type="entry name" value="ThiF"/>
    <property type="match status" value="2"/>
</dbReference>
<evidence type="ECO:0000256" key="1">
    <source>
        <dbReference type="ARBA" id="ARBA00000488"/>
    </source>
</evidence>
<dbReference type="GO" id="GO:0005634">
    <property type="term" value="C:nucleus"/>
    <property type="evidence" value="ECO:0007669"/>
    <property type="project" value="TreeGrafter"/>
</dbReference>
<dbReference type="PROSITE" id="PS00865">
    <property type="entry name" value="UBIQUITIN_ACTIVAT_2"/>
    <property type="match status" value="1"/>
</dbReference>
<dbReference type="InterPro" id="IPR018965">
    <property type="entry name" value="Ub-activating_enz_E1_C"/>
</dbReference>
<keyword evidence="6 10" id="KW-0547">Nucleotide-binding</keyword>
<evidence type="ECO:0000256" key="6">
    <source>
        <dbReference type="ARBA" id="ARBA00022741"/>
    </source>
</evidence>
<dbReference type="CDD" id="cd01491">
    <property type="entry name" value="Ube1_repeat1"/>
    <property type="match status" value="1"/>
</dbReference>
<protein>
    <recommendedName>
        <fullName evidence="4">E1 ubiquitin-activating enzyme</fullName>
        <ecNumber evidence="4">6.2.1.45</ecNumber>
    </recommendedName>
</protein>
<dbReference type="AlphaFoldDB" id="A0A2P6TDG0"/>
<dbReference type="Gene3D" id="2.40.30.180">
    <property type="entry name" value="Ubiquitin-activating enzyme E1, FCCH domain"/>
    <property type="match status" value="1"/>
</dbReference>
<evidence type="ECO:0000256" key="9">
    <source>
        <dbReference type="PROSITE-ProRule" id="PRU10132"/>
    </source>
</evidence>
<dbReference type="InterPro" id="IPR033127">
    <property type="entry name" value="UBQ-activ_enz_E1_Cys_AS"/>
</dbReference>
<dbReference type="EC" id="6.2.1.45" evidence="4"/>
<keyword evidence="5 10" id="KW-0436">Ligase</keyword>
<dbReference type="Gene3D" id="3.10.290.60">
    <property type="entry name" value="Ubiquitin-activating enzyme E1, UFD domain"/>
    <property type="match status" value="1"/>
</dbReference>
<evidence type="ECO:0000313" key="14">
    <source>
        <dbReference type="Proteomes" id="UP000239899"/>
    </source>
</evidence>
<dbReference type="GO" id="GO:0006511">
    <property type="term" value="P:ubiquitin-dependent protein catabolic process"/>
    <property type="evidence" value="ECO:0007669"/>
    <property type="project" value="TreeGrafter"/>
</dbReference>
<dbReference type="OrthoDB" id="10252231at2759"/>
<dbReference type="FunFam" id="3.10.290.60:FF:000001">
    <property type="entry name" value="Ubiquitin-activating enzyme E1 2"/>
    <property type="match status" value="1"/>
</dbReference>
<dbReference type="FunFam" id="3.40.50.720:FF:000015">
    <property type="entry name" value="Ubiquitin-activating enzyme E1 1"/>
    <property type="match status" value="1"/>
</dbReference>
<sequence length="1165" mass="127605">MSKRASSLEQDLPDAKKTKMTTSNEAAANGAPAVEIDEDLHSRQLAVYGKESMRRMATANVLICGLGGLGVEVAKNVILAGVKSITLHDRAEVTLRDLASQFYLSKGDVGKNRAEACREAVQELNTSVPVAASSADLADDFLAQFQVVVATDTLLAESIRIDEFCHANGIAFIKADIRGVFAQADIRGVFAQVFCDFGPSFEVLDVDGEEPHSGIVAGITPGNPTLVTTVEDERLEFQDGEEVTFSEVVGMTELNSHAPIRVKNCKAHSFYLERQCKEAHCFYLEVDSTNWNPYQRGGIVTQHKGSKTLAFKPLGQAIAEPGEFLLSDFSKLERSPLLHVGFQALDAFQAAHGGRLPEPGSEAEADELVAQAKSINDAAADKAELDEGVLRKLARTAAASLNPMAAMFGGVVGQEVVKAASGKFHPLHQWFYFDSIESLPEEPLSAEEVAPEGGRYDDNIAVFGRTLQRRMEGLKVFLVGAGALGCEFLKNFALMGTSCGEGGLLTVTDDDVIEKSNLSRQFLFRDWNIGSSKSSCASEAAQRINPAIKINALQNRVSPETEDVFNDGFWDRLDVVVNALDNVNARLYVDSRCVYFCKPLLESGTLGPKCNTQMVVPRLTENYGASRDPPEKQAPMCTLHSFPHNIHHCLTYARSEFEGILEKTPAEANAFLADPEKYISSAKQSSDAAAREQLEKVVEVLVTERCGSFEECVAWARRKFQQQFYDRIAQLVYTFPEDAKTSTGALFWSPPKRFPSPVVFSAADPSHAAFIQAAAILKAQVYGLPVPDWAADTQRVVQVAAAVEVQPFQPKENVKIETDPKASAQSMDAGAHEDQVIDELINKLRGALTALPQGSQLSAISFEKDDDTNYHMQFIAGFANMRARNYAIPEVDKLQAKLIAGRIIPAIATTTAMATGLVCLELYKVIQNKPVEAYRNTFANLALPLFAMAEPIPPKSFKFNDLEWSLWDRWILEGDLTVNQVLEWFRAKGLEAYSISCGQSLLYNNIFPKHKVLWLLHNNIFPKHKERLDKKMSELVQTVAKMEIPADRSHFDVVVACEDEEGEDLDVPLVSINRRLEGYTADLAALNAIDGGKGDAEAALQGAVNNRTVSSGVRGVRWIPAVDRETGIFTMYLVLFKDGQVLDVNRHMGAALGQADGSVLLTDCC</sequence>
<dbReference type="Proteomes" id="UP000239899">
    <property type="component" value="Unassembled WGS sequence"/>
</dbReference>
<dbReference type="STRING" id="3076.A0A2P6TDG0"/>
<keyword evidence="14" id="KW-1185">Reference proteome</keyword>
<evidence type="ECO:0000256" key="4">
    <source>
        <dbReference type="ARBA" id="ARBA00012990"/>
    </source>
</evidence>
<dbReference type="InterPro" id="IPR019572">
    <property type="entry name" value="UBA_E1_SCCH"/>
</dbReference>
<dbReference type="GO" id="GO:0005524">
    <property type="term" value="F:ATP binding"/>
    <property type="evidence" value="ECO:0007669"/>
    <property type="project" value="UniProtKB-KW"/>
</dbReference>
<dbReference type="GO" id="GO:0005737">
    <property type="term" value="C:cytoplasm"/>
    <property type="evidence" value="ECO:0007669"/>
    <property type="project" value="TreeGrafter"/>
</dbReference>
<dbReference type="InterPro" id="IPR045886">
    <property type="entry name" value="ThiF/MoeB/HesA"/>
</dbReference>
<dbReference type="FunFam" id="1.10.10.2660:FF:000002">
    <property type="entry name" value="Ubiquitin-activating enzyme E1 2"/>
    <property type="match status" value="1"/>
</dbReference>
<dbReference type="InterPro" id="IPR042449">
    <property type="entry name" value="Ub-E1_IAD_1"/>
</dbReference>
<evidence type="ECO:0000256" key="3">
    <source>
        <dbReference type="ARBA" id="ARBA00005673"/>
    </source>
</evidence>
<dbReference type="InterPro" id="IPR042302">
    <property type="entry name" value="E1_FCCH_sf"/>
</dbReference>
<dbReference type="Gene3D" id="3.40.50.720">
    <property type="entry name" value="NAD(P)-binding Rossmann-like Domain"/>
    <property type="match status" value="1"/>
</dbReference>
<evidence type="ECO:0000256" key="8">
    <source>
        <dbReference type="ARBA" id="ARBA00022840"/>
    </source>
</evidence>
<gene>
    <name evidence="13" type="ORF">C2E21_8876</name>
</gene>
<dbReference type="Pfam" id="PF10585">
    <property type="entry name" value="UBA_E1_SCCH"/>
    <property type="match status" value="1"/>
</dbReference>
<evidence type="ECO:0000256" key="7">
    <source>
        <dbReference type="ARBA" id="ARBA00022786"/>
    </source>
</evidence>
<dbReference type="InterPro" id="IPR018075">
    <property type="entry name" value="UBQ-activ_enz_E1"/>
</dbReference>
<dbReference type="InterPro" id="IPR000594">
    <property type="entry name" value="ThiF_NAD_FAD-bd"/>
</dbReference>
<comment type="pathway">
    <text evidence="2">Protein modification; protein ubiquitination.</text>
</comment>
<comment type="catalytic activity">
    <reaction evidence="1">
        <text>ATP + ubiquitin + [E1 ubiquitin-activating enzyme]-L-cysteine = AMP + diphosphate + S-ubiquitinyl-[E1 ubiquitin-activating enzyme]-L-cysteine.</text>
        <dbReference type="EC" id="6.2.1.45"/>
    </reaction>
</comment>
<organism evidence="13 14">
    <name type="scientific">Chlorella sorokiniana</name>
    <name type="common">Freshwater green alga</name>
    <dbReference type="NCBI Taxonomy" id="3076"/>
    <lineage>
        <taxon>Eukaryota</taxon>
        <taxon>Viridiplantae</taxon>
        <taxon>Chlorophyta</taxon>
        <taxon>core chlorophytes</taxon>
        <taxon>Trebouxiophyceae</taxon>
        <taxon>Chlorellales</taxon>
        <taxon>Chlorellaceae</taxon>
        <taxon>Chlorella clade</taxon>
        <taxon>Chlorella</taxon>
    </lineage>
</organism>
<evidence type="ECO:0000259" key="12">
    <source>
        <dbReference type="SMART" id="SM00985"/>
    </source>
</evidence>
<dbReference type="Gene3D" id="1.10.10.2660">
    <property type="entry name" value="Ubiquitin-activating enzyme E1, SCCH domain"/>
    <property type="match status" value="1"/>
</dbReference>
<dbReference type="InterPro" id="IPR038252">
    <property type="entry name" value="UBA_E1_C_sf"/>
</dbReference>
<evidence type="ECO:0000256" key="11">
    <source>
        <dbReference type="SAM" id="MobiDB-lite"/>
    </source>
</evidence>
<dbReference type="InterPro" id="IPR042063">
    <property type="entry name" value="Ubi_acti_E1_SCCH"/>
</dbReference>
<dbReference type="PRINTS" id="PR01849">
    <property type="entry name" value="UBIQUITINACT"/>
</dbReference>
<dbReference type="SMART" id="SM00985">
    <property type="entry name" value="UBA_e1_C"/>
    <property type="match status" value="1"/>
</dbReference>
<dbReference type="GO" id="GO:0006974">
    <property type="term" value="P:DNA damage response"/>
    <property type="evidence" value="ECO:0007669"/>
    <property type="project" value="TreeGrafter"/>
</dbReference>
<dbReference type="PANTHER" id="PTHR10953">
    <property type="entry name" value="UBIQUITIN-ACTIVATING ENZYME E1"/>
    <property type="match status" value="1"/>
</dbReference>
<accession>A0A2P6TDG0</accession>
<dbReference type="InterPro" id="IPR000011">
    <property type="entry name" value="UBQ/SUMO-activ_enz_E1-like"/>
</dbReference>
<dbReference type="PANTHER" id="PTHR10953:SF4">
    <property type="entry name" value="UBIQUITIN-ACTIVATING ENZYME E1 C-TERMINAL DOMAIN-CONTAINING PROTEIN"/>
    <property type="match status" value="1"/>
</dbReference>
<feature type="domain" description="Ubiquitin-activating enzyme E1 C-terminal" evidence="12">
    <location>
        <begin position="934"/>
        <end position="1070"/>
    </location>
</feature>
<proteinExistence type="inferred from homology"/>
<dbReference type="NCBIfam" id="TIGR01408">
    <property type="entry name" value="Ube1"/>
    <property type="match status" value="1"/>
</dbReference>
<dbReference type="GO" id="GO:0004839">
    <property type="term" value="F:ubiquitin activating enzyme activity"/>
    <property type="evidence" value="ECO:0007669"/>
    <property type="project" value="UniProtKB-EC"/>
</dbReference>
<feature type="region of interest" description="Disordered" evidence="11">
    <location>
        <begin position="1"/>
        <end position="34"/>
    </location>
</feature>
<evidence type="ECO:0000256" key="10">
    <source>
        <dbReference type="RuleBase" id="RU000519"/>
    </source>
</evidence>
<comment type="caution">
    <text evidence="13">The sequence shown here is derived from an EMBL/GenBank/DDBJ whole genome shotgun (WGS) entry which is preliminary data.</text>
</comment>
<evidence type="ECO:0000256" key="2">
    <source>
        <dbReference type="ARBA" id="ARBA00004906"/>
    </source>
</evidence>
<reference evidence="13 14" key="1">
    <citation type="journal article" date="2018" name="Plant J.">
        <title>Genome sequences of Chlorella sorokiniana UTEX 1602 and Micractinium conductrix SAG 241.80: implications to maltose excretion by a green alga.</title>
        <authorList>
            <person name="Arriola M.B."/>
            <person name="Velmurugan N."/>
            <person name="Zhang Y."/>
            <person name="Plunkett M.H."/>
            <person name="Hondzo H."/>
            <person name="Barney B.M."/>
        </authorList>
    </citation>
    <scope>NUCLEOTIDE SEQUENCE [LARGE SCALE GENOMIC DNA]</scope>
    <source>
        <strain evidence="14">UTEX 1602</strain>
    </source>
</reference>
<keyword evidence="7 10" id="KW-0833">Ubl conjugation pathway</keyword>
<dbReference type="EMBL" id="LHPG02000022">
    <property type="protein sequence ID" value="PRW20688.1"/>
    <property type="molecule type" value="Genomic_DNA"/>
</dbReference>
<keyword evidence="8 10" id="KW-0067">ATP-binding</keyword>
<dbReference type="CDD" id="cd01490">
    <property type="entry name" value="Ube1_repeat2"/>
    <property type="match status" value="1"/>
</dbReference>
<evidence type="ECO:0000256" key="5">
    <source>
        <dbReference type="ARBA" id="ARBA00022598"/>
    </source>
</evidence>
<dbReference type="Pfam" id="PF09358">
    <property type="entry name" value="E1_UFD"/>
    <property type="match status" value="1"/>
</dbReference>
<dbReference type="Gene3D" id="3.50.50.80">
    <property type="entry name" value="Ubiquitin-activating enzyme E1, inactive adenylation domain, subdomain 1"/>
    <property type="match status" value="1"/>
</dbReference>
<dbReference type="FunFam" id="3.50.50.80:FF:000001">
    <property type="entry name" value="ubiquitin-like modifier-activating enzyme 1"/>
    <property type="match status" value="1"/>
</dbReference>
<name>A0A2P6TDG0_CHLSO</name>
<comment type="similarity">
    <text evidence="3 10">Belongs to the ubiquitin-activating E1 family.</text>
</comment>
<dbReference type="UniPathway" id="UPA00143"/>